<dbReference type="AlphaFoldDB" id="A0A7W6NJB9"/>
<dbReference type="PANTHER" id="PTHR45985:SF3">
    <property type="entry name" value="CHITIN DEACETYLASE-LIKE 4"/>
    <property type="match status" value="1"/>
</dbReference>
<reference evidence="1 2" key="1">
    <citation type="submission" date="2020-08" db="EMBL/GenBank/DDBJ databases">
        <title>Genomic Encyclopedia of Type Strains, Phase IV (KMG-IV): sequencing the most valuable type-strain genomes for metagenomic binning, comparative biology and taxonomic classification.</title>
        <authorList>
            <person name="Goeker M."/>
        </authorList>
    </citation>
    <scope>NUCLEOTIDE SEQUENCE [LARGE SCALE GENOMIC DNA]</scope>
    <source>
        <strain evidence="1 2">DSM 29853</strain>
    </source>
</reference>
<name>A0A7W6NJB9_9HYPH</name>
<dbReference type="RefSeq" id="WP_183364517.1">
    <property type="nucleotide sequence ID" value="NZ_JACIEZ010000001.1"/>
</dbReference>
<dbReference type="Proteomes" id="UP000528286">
    <property type="component" value="Unassembled WGS sequence"/>
</dbReference>
<evidence type="ECO:0008006" key="3">
    <source>
        <dbReference type="Google" id="ProtNLM"/>
    </source>
</evidence>
<proteinExistence type="predicted"/>
<sequence>MRFVKYAVPLLALASPALSSERPEQLVIVSFDGAHDNALWVKSRAMAKRTGAHFTYFFSCTFLKRWGSPEQLSYRAPHHSAGKSATGFAQTDREIRIRLDHLWNAHLEGHEIASHVCGHFDGSTWTKADWLNEFASFRQALLDGWKVAGIPQWEPKEWRDFVSRQIVGFRAPYLAPGEALPEAVRAAGFAYDASLIAKKPSLPVMDRGLPRFALPLIPEGPRGKPVIAMDYNLYARHSGLREEPARSSEFEERTLAAYRAAFDREFQGGRRPLELGFHFVEMNGGAYWRALDRFLAETCRKPGVACVSYREALERLNARLPVEKAEGGTDVRAASPL</sequence>
<dbReference type="EMBL" id="JACIEZ010000001">
    <property type="protein sequence ID" value="MBB4063324.1"/>
    <property type="molecule type" value="Genomic_DNA"/>
</dbReference>
<organism evidence="1 2">
    <name type="scientific">Gellertiella hungarica</name>
    <dbReference type="NCBI Taxonomy" id="1572859"/>
    <lineage>
        <taxon>Bacteria</taxon>
        <taxon>Pseudomonadati</taxon>
        <taxon>Pseudomonadota</taxon>
        <taxon>Alphaproteobacteria</taxon>
        <taxon>Hyphomicrobiales</taxon>
        <taxon>Rhizobiaceae</taxon>
        <taxon>Gellertiella</taxon>
    </lineage>
</organism>
<dbReference type="SUPFAM" id="SSF88713">
    <property type="entry name" value="Glycoside hydrolase/deacetylase"/>
    <property type="match status" value="1"/>
</dbReference>
<dbReference type="PANTHER" id="PTHR45985">
    <property type="match status" value="1"/>
</dbReference>
<comment type="caution">
    <text evidence="1">The sequence shown here is derived from an EMBL/GenBank/DDBJ whole genome shotgun (WGS) entry which is preliminary data.</text>
</comment>
<dbReference type="InterPro" id="IPR011330">
    <property type="entry name" value="Glyco_hydro/deAcase_b/a-brl"/>
</dbReference>
<evidence type="ECO:0000313" key="2">
    <source>
        <dbReference type="Proteomes" id="UP000528286"/>
    </source>
</evidence>
<dbReference type="InterPro" id="IPR052740">
    <property type="entry name" value="CE4"/>
</dbReference>
<keyword evidence="2" id="KW-1185">Reference proteome</keyword>
<evidence type="ECO:0000313" key="1">
    <source>
        <dbReference type="EMBL" id="MBB4063324.1"/>
    </source>
</evidence>
<accession>A0A7W6NJB9</accession>
<dbReference type="GO" id="GO:0005975">
    <property type="term" value="P:carbohydrate metabolic process"/>
    <property type="evidence" value="ECO:0007669"/>
    <property type="project" value="InterPro"/>
</dbReference>
<dbReference type="Gene3D" id="3.20.20.370">
    <property type="entry name" value="Glycoside hydrolase/deacetylase"/>
    <property type="match status" value="1"/>
</dbReference>
<gene>
    <name evidence="1" type="ORF">GGR23_000485</name>
</gene>
<protein>
    <recommendedName>
        <fullName evidence="3">Polysaccharide deacetylase</fullName>
    </recommendedName>
</protein>